<comment type="similarity">
    <text evidence="1 3">Belongs to the short-chain dehydrogenases/reductases (SDR) family.</text>
</comment>
<evidence type="ECO:0000256" key="1">
    <source>
        <dbReference type="ARBA" id="ARBA00006484"/>
    </source>
</evidence>
<dbReference type="InterPro" id="IPR020904">
    <property type="entry name" value="Sc_DH/Rdtase_CS"/>
</dbReference>
<dbReference type="Proteomes" id="UP000291483">
    <property type="component" value="Unassembled WGS sequence"/>
</dbReference>
<dbReference type="PRINTS" id="PR00080">
    <property type="entry name" value="SDRFAMILY"/>
</dbReference>
<gene>
    <name evidence="4" type="ORF">EV379_1559</name>
</gene>
<name>A0A4Q8AL50_9MICO</name>
<dbReference type="RefSeq" id="WP_130505617.1">
    <property type="nucleotide sequence ID" value="NZ_SHLC01000001.1"/>
</dbReference>
<dbReference type="Gene3D" id="3.40.50.720">
    <property type="entry name" value="NAD(P)-binding Rossmann-like Domain"/>
    <property type="match status" value="1"/>
</dbReference>
<dbReference type="PROSITE" id="PS00061">
    <property type="entry name" value="ADH_SHORT"/>
    <property type="match status" value="1"/>
</dbReference>
<dbReference type="InterPro" id="IPR036291">
    <property type="entry name" value="NAD(P)-bd_dom_sf"/>
</dbReference>
<accession>A0A4Q8AL50</accession>
<dbReference type="PRINTS" id="PR00081">
    <property type="entry name" value="GDHRDH"/>
</dbReference>
<keyword evidence="2" id="KW-0560">Oxidoreductase</keyword>
<dbReference type="InterPro" id="IPR002347">
    <property type="entry name" value="SDR_fam"/>
</dbReference>
<dbReference type="AlphaFoldDB" id="A0A4Q8AL50"/>
<dbReference type="PANTHER" id="PTHR43391">
    <property type="entry name" value="RETINOL DEHYDROGENASE-RELATED"/>
    <property type="match status" value="1"/>
</dbReference>
<evidence type="ECO:0000256" key="2">
    <source>
        <dbReference type="ARBA" id="ARBA00023002"/>
    </source>
</evidence>
<dbReference type="OrthoDB" id="9792003at2"/>
<dbReference type="GO" id="GO:0016491">
    <property type="term" value="F:oxidoreductase activity"/>
    <property type="evidence" value="ECO:0007669"/>
    <property type="project" value="UniProtKB-KW"/>
</dbReference>
<organism evidence="4 5">
    <name type="scientific">Microterricola gilva</name>
    <dbReference type="NCBI Taxonomy" id="393267"/>
    <lineage>
        <taxon>Bacteria</taxon>
        <taxon>Bacillati</taxon>
        <taxon>Actinomycetota</taxon>
        <taxon>Actinomycetes</taxon>
        <taxon>Micrococcales</taxon>
        <taxon>Microbacteriaceae</taxon>
        <taxon>Microterricola</taxon>
    </lineage>
</organism>
<proteinExistence type="inferred from homology"/>
<dbReference type="SUPFAM" id="SSF51735">
    <property type="entry name" value="NAD(P)-binding Rossmann-fold domains"/>
    <property type="match status" value="1"/>
</dbReference>
<dbReference type="PANTHER" id="PTHR43391:SF86">
    <property type="entry name" value="SHORT-CHAIN DEHYDROGENASE_REDUCTASE FAMILY PROTEIN"/>
    <property type="match status" value="1"/>
</dbReference>
<dbReference type="Pfam" id="PF00106">
    <property type="entry name" value="adh_short"/>
    <property type="match status" value="1"/>
</dbReference>
<comment type="caution">
    <text evidence="4">The sequence shown here is derived from an EMBL/GenBank/DDBJ whole genome shotgun (WGS) entry which is preliminary data.</text>
</comment>
<sequence>MADVVLITGTSSGMGMHAAVELARRGLRVVATLRDTSRADTLTAAAHAAGVELDIRALDVVDHDAAARVVHEIIADHGQIDVLVNNAGRGSVATAEQLSMAQIQAQLDINYLAPVNLAKLVLPGMRERGRGRILTITSVGGVVGQPFADAYCGAKFAVEGFMQSLAVVAERFGVQVGVIEPAAVASDFVANVERPTDAGAYRPLLDAYIARTSGAFANAQSSANAGVAIADAVTDDAFSFRRQTSDSAVAFVGVSLADPDGERVLAFTRPWIA</sequence>
<protein>
    <submittedName>
        <fullName evidence="4">Short subunit dehydrogenase</fullName>
    </submittedName>
</protein>
<evidence type="ECO:0000313" key="5">
    <source>
        <dbReference type="Proteomes" id="UP000291483"/>
    </source>
</evidence>
<keyword evidence="5" id="KW-1185">Reference proteome</keyword>
<evidence type="ECO:0000256" key="3">
    <source>
        <dbReference type="RuleBase" id="RU000363"/>
    </source>
</evidence>
<dbReference type="GO" id="GO:0005829">
    <property type="term" value="C:cytosol"/>
    <property type="evidence" value="ECO:0007669"/>
    <property type="project" value="TreeGrafter"/>
</dbReference>
<dbReference type="EMBL" id="SHLC01000001">
    <property type="protein sequence ID" value="RZU65234.1"/>
    <property type="molecule type" value="Genomic_DNA"/>
</dbReference>
<evidence type="ECO:0000313" key="4">
    <source>
        <dbReference type="EMBL" id="RZU65234.1"/>
    </source>
</evidence>
<reference evidence="4 5" key="1">
    <citation type="submission" date="2019-02" db="EMBL/GenBank/DDBJ databases">
        <title>Sequencing the genomes of 1000 actinobacteria strains.</title>
        <authorList>
            <person name="Klenk H.-P."/>
        </authorList>
    </citation>
    <scope>NUCLEOTIDE SEQUENCE [LARGE SCALE GENOMIC DNA]</scope>
    <source>
        <strain evidence="4 5">DSM 18319</strain>
    </source>
</reference>